<proteinExistence type="predicted"/>
<reference evidence="1 2" key="1">
    <citation type="submission" date="2018-12" db="EMBL/GenBank/DDBJ databases">
        <authorList>
            <consortium name="Pathogen Informatics"/>
        </authorList>
    </citation>
    <scope>NUCLEOTIDE SEQUENCE [LARGE SCALE GENOMIC DNA]</scope>
    <source>
        <strain evidence="1 2">NCTC12905</strain>
    </source>
</reference>
<organism evidence="1 2">
    <name type="scientific">Bartonella vinsonii</name>
    <name type="common">Rochalimaea vinsonii</name>
    <dbReference type="NCBI Taxonomy" id="33047"/>
    <lineage>
        <taxon>Bacteria</taxon>
        <taxon>Pseudomonadati</taxon>
        <taxon>Pseudomonadota</taxon>
        <taxon>Alphaproteobacteria</taxon>
        <taxon>Hyphomicrobiales</taxon>
        <taxon>Bartonellaceae</taxon>
        <taxon>Bartonella</taxon>
    </lineage>
</organism>
<evidence type="ECO:0000313" key="2">
    <source>
        <dbReference type="Proteomes" id="UP000274201"/>
    </source>
</evidence>
<dbReference type="OrthoDB" id="7923929at2"/>
<dbReference type="Proteomes" id="UP000274201">
    <property type="component" value="Chromosome"/>
</dbReference>
<dbReference type="AlphaFoldDB" id="A0A448V8L4"/>
<evidence type="ECO:0000313" key="1">
    <source>
        <dbReference type="EMBL" id="VEJ46146.1"/>
    </source>
</evidence>
<name>A0A448V8L4_BARVI</name>
<dbReference type="EMBL" id="LR134529">
    <property type="protein sequence ID" value="VEJ46146.1"/>
    <property type="molecule type" value="Genomic_DNA"/>
</dbReference>
<gene>
    <name evidence="1" type="ORF">NCTC12905_01841</name>
</gene>
<accession>A0A448V8L4</accession>
<protein>
    <submittedName>
        <fullName evidence="1">Uncharacterized protein</fullName>
    </submittedName>
</protein>
<dbReference type="RefSeq" id="WP_126603980.1">
    <property type="nucleotide sequence ID" value="NZ_LR134529.1"/>
</dbReference>
<sequence>MPQVVSKLFSISSVLINFAHTIFSIYTKYKEQEERKLGPKLELKSISQPRGDSVIPSKKGGFNIITASLVHLQVTFYNPTKQMIRLNHIWIDKKSPFQFVHVSYPKSNLELQKQTEDIFIKTQENHVNLITPKLNPIQNEWYDLFSIGSKSELTFLLIFAMRNPSEIQPINIIVEHTSPNYPTKTLKPNFYLGSFCDD</sequence>